<keyword evidence="2" id="KW-0378">Hydrolase</keyword>
<dbReference type="Proteomes" id="UP000032803">
    <property type="component" value="Plasmid II"/>
</dbReference>
<evidence type="ECO:0000313" key="5">
    <source>
        <dbReference type="Proteomes" id="UP000032803"/>
    </source>
</evidence>
<evidence type="ECO:0000259" key="3">
    <source>
        <dbReference type="PROSITE" id="PS51677"/>
    </source>
</evidence>
<dbReference type="Pfam" id="PF00561">
    <property type="entry name" value="Abhydrolase_1"/>
    <property type="match status" value="1"/>
</dbReference>
<dbReference type="InterPro" id="IPR050248">
    <property type="entry name" value="Polysacc_deacetylase_ArnD"/>
</dbReference>
<dbReference type="PANTHER" id="PTHR10587:SF133">
    <property type="entry name" value="CHITIN DEACETYLASE 1-RELATED"/>
    <property type="match status" value="1"/>
</dbReference>
<dbReference type="GO" id="GO:0016810">
    <property type="term" value="F:hydrolase activity, acting on carbon-nitrogen (but not peptide) bonds"/>
    <property type="evidence" value="ECO:0007669"/>
    <property type="project" value="InterPro"/>
</dbReference>
<dbReference type="PROSITE" id="PS51677">
    <property type="entry name" value="NODB"/>
    <property type="match status" value="1"/>
</dbReference>
<reference evidence="5" key="1">
    <citation type="submission" date="2014-09" db="EMBL/GenBank/DDBJ databases">
        <authorList>
            <person name="Gomez-Valero L."/>
        </authorList>
    </citation>
    <scope>NUCLEOTIDE SEQUENCE [LARGE SCALE GENOMIC DNA]</scope>
    <source>
        <strain evidence="5">ATCC35250</strain>
        <plasmid evidence="5">II</plasmid>
    </source>
</reference>
<dbReference type="InterPro" id="IPR011330">
    <property type="entry name" value="Glyco_hydro/deAcase_b/a-brl"/>
</dbReference>
<dbReference type="Pfam" id="PF01522">
    <property type="entry name" value="Polysacc_deac_1"/>
    <property type="match status" value="1"/>
</dbReference>
<keyword evidence="4" id="KW-0012">Acyltransferase</keyword>
<dbReference type="PANTHER" id="PTHR10587">
    <property type="entry name" value="GLYCOSYL TRANSFERASE-RELATED"/>
    <property type="match status" value="1"/>
</dbReference>
<gene>
    <name evidence="4" type="ORF">LHA_pA0031</name>
</gene>
<accession>A0A0A8UTS6</accession>
<dbReference type="Gene3D" id="3.20.20.370">
    <property type="entry name" value="Glycoside hydrolase/deacetylase"/>
    <property type="match status" value="1"/>
</dbReference>
<dbReference type="GO" id="GO:0016020">
    <property type="term" value="C:membrane"/>
    <property type="evidence" value="ECO:0007669"/>
    <property type="project" value="TreeGrafter"/>
</dbReference>
<dbReference type="AlphaFoldDB" id="A0A0A8UTS6"/>
<dbReference type="InterPro" id="IPR029058">
    <property type="entry name" value="AB_hydrolase_fold"/>
</dbReference>
<dbReference type="GO" id="GO:0046872">
    <property type="term" value="F:metal ion binding"/>
    <property type="evidence" value="ECO:0007669"/>
    <property type="project" value="UniProtKB-KW"/>
</dbReference>
<evidence type="ECO:0000256" key="1">
    <source>
        <dbReference type="ARBA" id="ARBA00022723"/>
    </source>
</evidence>
<dbReference type="KEGG" id="lha:LHA_pA0031"/>
<dbReference type="ESTHER" id="legpa-q5ws68">
    <property type="family name" value="Chlorophyllase"/>
</dbReference>
<keyword evidence="4" id="KW-0808">Transferase</keyword>
<evidence type="ECO:0000313" key="4">
    <source>
        <dbReference type="EMBL" id="CEK12280.1"/>
    </source>
</evidence>
<dbReference type="RefSeq" id="WP_011212533.1">
    <property type="nucleotide sequence ID" value="NZ_LN681226.1"/>
</dbReference>
<dbReference type="SUPFAM" id="SSF53474">
    <property type="entry name" value="alpha/beta-Hydrolases"/>
    <property type="match status" value="1"/>
</dbReference>
<proteinExistence type="predicted"/>
<organism evidence="4 5">
    <name type="scientific">Legionella hackeliae</name>
    <dbReference type="NCBI Taxonomy" id="449"/>
    <lineage>
        <taxon>Bacteria</taxon>
        <taxon>Pseudomonadati</taxon>
        <taxon>Pseudomonadota</taxon>
        <taxon>Gammaproteobacteria</taxon>
        <taxon>Legionellales</taxon>
        <taxon>Legionellaceae</taxon>
        <taxon>Legionella</taxon>
    </lineage>
</organism>
<dbReference type="GO" id="GO:0016746">
    <property type="term" value="F:acyltransferase activity"/>
    <property type="evidence" value="ECO:0007669"/>
    <property type="project" value="UniProtKB-KW"/>
</dbReference>
<dbReference type="GO" id="GO:0005975">
    <property type="term" value="P:carbohydrate metabolic process"/>
    <property type="evidence" value="ECO:0007669"/>
    <property type="project" value="InterPro"/>
</dbReference>
<dbReference type="InterPro" id="IPR002509">
    <property type="entry name" value="NODB_dom"/>
</dbReference>
<keyword evidence="4" id="KW-0614">Plasmid</keyword>
<feature type="domain" description="NodB homology" evidence="3">
    <location>
        <begin position="25"/>
        <end position="250"/>
    </location>
</feature>
<dbReference type="CDD" id="cd10960">
    <property type="entry name" value="CE4_NodB_like_1"/>
    <property type="match status" value="1"/>
</dbReference>
<protein>
    <submittedName>
        <fullName evidence="4">Acyl-CoA N-acyltransferase</fullName>
    </submittedName>
</protein>
<dbReference type="OrthoDB" id="9814760at2"/>
<dbReference type="Gene3D" id="3.40.50.1820">
    <property type="entry name" value="alpha/beta hydrolase"/>
    <property type="match status" value="1"/>
</dbReference>
<keyword evidence="1" id="KW-0479">Metal-binding</keyword>
<dbReference type="HOGENOM" id="CLU_517575_0_0_6"/>
<evidence type="ECO:0000256" key="2">
    <source>
        <dbReference type="ARBA" id="ARBA00022801"/>
    </source>
</evidence>
<dbReference type="InterPro" id="IPR000073">
    <property type="entry name" value="AB_hydrolase_1"/>
</dbReference>
<name>A0A0A8UTS6_LEGHA</name>
<dbReference type="SUPFAM" id="SSF88713">
    <property type="entry name" value="Glycoside hydrolase/deacetylase"/>
    <property type="match status" value="1"/>
</dbReference>
<keyword evidence="5" id="KW-1185">Reference proteome</keyword>
<dbReference type="EMBL" id="LN681226">
    <property type="protein sequence ID" value="CEK12280.1"/>
    <property type="molecule type" value="Genomic_DNA"/>
</dbReference>
<sequence length="526" mass="60025">MKSNIALLITQALFLFCYQAFSYANEIAITFDDLPASIEESIEEQALINQRIVNALIKYRVPAIGFVNEGKLYRTNETQEKINLLKLWVDNGFDLGNHTYSHLSLSSLTSEQFKAEVINGSKISKQLMQSAGRQYHYFRHPYLDTGKTLEIRSKFESFLKNEGYLVAPVTIDTDDWKFNQQLHEFPQNKDKIIQSYLKHTRAKFAFYESASKQIFGRNINQTWLLHANLINSLAIESLLTIAEEYGYHFISLDEALQDKAYLSADAYYAPFGVSWLYRWDFTRGKVVDWSKDPEPDNNPFITVNTIKFYDKDRKRFIPVKMYVSNESQGKANAGILKLPVAIINHGYTVRNTEYSFLANALAGNGYFVVSIQHDLKSDPPLAQTGNLFEQRKPLWERGSANIRYVIKELNRINPSLNLSKVTLIGHSNGGDIAMLFASKYPQLVEKIISLDSLRMPFPRTGLTPILSLRGNDTKADEGVLPPKESLKQLAITIIPLPEVKHIDLCDRSSKVTQQQINDLILKFLRG</sequence>
<geneLocation type="plasmid" evidence="4 5">
    <name>II</name>
</geneLocation>